<accession>A0A6A7AMF0</accession>
<reference evidence="1" key="1">
    <citation type="submission" date="2020-01" db="EMBL/GenBank/DDBJ databases">
        <authorList>
            <consortium name="DOE Joint Genome Institute"/>
            <person name="Haridas S."/>
            <person name="Albert R."/>
            <person name="Binder M."/>
            <person name="Bloem J."/>
            <person name="Labutti K."/>
            <person name="Salamov A."/>
            <person name="Andreopoulos B."/>
            <person name="Baker S.E."/>
            <person name="Barry K."/>
            <person name="Bills G."/>
            <person name="Bluhm B.H."/>
            <person name="Cannon C."/>
            <person name="Castanera R."/>
            <person name="Culley D.E."/>
            <person name="Daum C."/>
            <person name="Ezra D."/>
            <person name="Gonzalez J.B."/>
            <person name="Henrissat B."/>
            <person name="Kuo A."/>
            <person name="Liang C."/>
            <person name="Lipzen A."/>
            <person name="Lutzoni F."/>
            <person name="Magnuson J."/>
            <person name="Mondo S."/>
            <person name="Nolan M."/>
            <person name="Ohm R."/>
            <person name="Pangilinan J."/>
            <person name="Park H.-J."/>
            <person name="Ramirez L."/>
            <person name="Alfaro M."/>
            <person name="Sun H."/>
            <person name="Tritt A."/>
            <person name="Yoshinaga Y."/>
            <person name="Zwiers L.-H."/>
            <person name="Turgeon B.G."/>
            <person name="Goodwin S.B."/>
            <person name="Spatafora J.W."/>
            <person name="Crous P.W."/>
            <person name="Grigoriev I.V."/>
        </authorList>
    </citation>
    <scope>NUCLEOTIDE SEQUENCE</scope>
    <source>
        <strain evidence="1">IPT5</strain>
    </source>
</reference>
<evidence type="ECO:0000313" key="2">
    <source>
        <dbReference type="Proteomes" id="UP000799423"/>
    </source>
</evidence>
<dbReference type="AlphaFoldDB" id="A0A6A7AMF0"/>
<evidence type="ECO:0000313" key="1">
    <source>
        <dbReference type="EMBL" id="KAF2843864.1"/>
    </source>
</evidence>
<gene>
    <name evidence="1" type="ORF">T440DRAFT_473850</name>
</gene>
<dbReference type="Proteomes" id="UP000799423">
    <property type="component" value="Unassembled WGS sequence"/>
</dbReference>
<keyword evidence="2" id="KW-1185">Reference proteome</keyword>
<sequence>MAADKVLTLPAVEFEHQKRGTIAGMLFKPVPKVRVRYVRTLARLCHKEEAAATGIEAKKGGFGRR</sequence>
<protein>
    <submittedName>
        <fullName evidence="1">Uncharacterized protein</fullName>
    </submittedName>
</protein>
<name>A0A6A7AMF0_9PLEO</name>
<dbReference type="EMBL" id="MU006508">
    <property type="protein sequence ID" value="KAF2843864.1"/>
    <property type="molecule type" value="Genomic_DNA"/>
</dbReference>
<organism evidence="1 2">
    <name type="scientific">Plenodomus tracheiphilus IPT5</name>
    <dbReference type="NCBI Taxonomy" id="1408161"/>
    <lineage>
        <taxon>Eukaryota</taxon>
        <taxon>Fungi</taxon>
        <taxon>Dikarya</taxon>
        <taxon>Ascomycota</taxon>
        <taxon>Pezizomycotina</taxon>
        <taxon>Dothideomycetes</taxon>
        <taxon>Pleosporomycetidae</taxon>
        <taxon>Pleosporales</taxon>
        <taxon>Pleosporineae</taxon>
        <taxon>Leptosphaeriaceae</taxon>
        <taxon>Plenodomus</taxon>
    </lineage>
</organism>
<proteinExistence type="predicted"/>